<dbReference type="GO" id="GO:0016020">
    <property type="term" value="C:membrane"/>
    <property type="evidence" value="ECO:0007669"/>
    <property type="project" value="UniProtKB-SubCell"/>
</dbReference>
<organism evidence="7 8">
    <name type="scientific">Filobacillus milosensis</name>
    <dbReference type="NCBI Taxonomy" id="94137"/>
    <lineage>
        <taxon>Bacteria</taxon>
        <taxon>Bacillati</taxon>
        <taxon>Bacillota</taxon>
        <taxon>Bacilli</taxon>
        <taxon>Bacillales</taxon>
        <taxon>Bacillaceae</taxon>
        <taxon>Filobacillus</taxon>
    </lineage>
</organism>
<keyword evidence="3 5" id="KW-1133">Transmembrane helix</keyword>
<dbReference type="PANTHER" id="PTHR37422">
    <property type="entry name" value="TEICHURONIC ACID BIOSYNTHESIS PROTEIN TUAE"/>
    <property type="match status" value="1"/>
</dbReference>
<evidence type="ECO:0000256" key="3">
    <source>
        <dbReference type="ARBA" id="ARBA00022989"/>
    </source>
</evidence>
<feature type="transmembrane region" description="Helical" evidence="5">
    <location>
        <begin position="32"/>
        <end position="50"/>
    </location>
</feature>
<feature type="transmembrane region" description="Helical" evidence="5">
    <location>
        <begin position="96"/>
        <end position="118"/>
    </location>
</feature>
<dbReference type="AlphaFoldDB" id="A0A4Y8II58"/>
<feature type="transmembrane region" description="Helical" evidence="5">
    <location>
        <begin position="7"/>
        <end position="26"/>
    </location>
</feature>
<keyword evidence="7" id="KW-0436">Ligase</keyword>
<evidence type="ECO:0000259" key="6">
    <source>
        <dbReference type="Pfam" id="PF04932"/>
    </source>
</evidence>
<reference evidence="7 8" key="1">
    <citation type="submission" date="2019-03" db="EMBL/GenBank/DDBJ databases">
        <authorList>
            <person name="He R.-H."/>
        </authorList>
    </citation>
    <scope>NUCLEOTIDE SEQUENCE [LARGE SCALE GENOMIC DNA]</scope>
    <source>
        <strain evidence="8">SH 714</strain>
    </source>
</reference>
<dbReference type="RefSeq" id="WP_134340640.1">
    <property type="nucleotide sequence ID" value="NZ_SOPW01000012.1"/>
</dbReference>
<dbReference type="EMBL" id="SOPW01000012">
    <property type="protein sequence ID" value="TFB18908.1"/>
    <property type="molecule type" value="Genomic_DNA"/>
</dbReference>
<dbReference type="Pfam" id="PF04932">
    <property type="entry name" value="Wzy_C"/>
    <property type="match status" value="1"/>
</dbReference>
<dbReference type="PANTHER" id="PTHR37422:SF17">
    <property type="entry name" value="O-ANTIGEN LIGASE"/>
    <property type="match status" value="1"/>
</dbReference>
<keyword evidence="8" id="KW-1185">Reference proteome</keyword>
<gene>
    <name evidence="7" type="ORF">E3U55_11595</name>
</gene>
<evidence type="ECO:0000256" key="2">
    <source>
        <dbReference type="ARBA" id="ARBA00022692"/>
    </source>
</evidence>
<protein>
    <submittedName>
        <fullName evidence="7">O-antigen ligase family protein</fullName>
    </submittedName>
</protein>
<dbReference type="Proteomes" id="UP000297975">
    <property type="component" value="Unassembled WGS sequence"/>
</dbReference>
<dbReference type="OrthoDB" id="104748at2"/>
<feature type="transmembrane region" description="Helical" evidence="5">
    <location>
        <begin position="204"/>
        <end position="236"/>
    </location>
</feature>
<dbReference type="InterPro" id="IPR051533">
    <property type="entry name" value="WaaL-like"/>
</dbReference>
<proteinExistence type="predicted"/>
<evidence type="ECO:0000313" key="8">
    <source>
        <dbReference type="Proteomes" id="UP000297975"/>
    </source>
</evidence>
<evidence type="ECO:0000313" key="7">
    <source>
        <dbReference type="EMBL" id="TFB18908.1"/>
    </source>
</evidence>
<feature type="transmembrane region" description="Helical" evidence="5">
    <location>
        <begin position="62"/>
        <end position="84"/>
    </location>
</feature>
<evidence type="ECO:0000256" key="5">
    <source>
        <dbReference type="SAM" id="Phobius"/>
    </source>
</evidence>
<evidence type="ECO:0000256" key="1">
    <source>
        <dbReference type="ARBA" id="ARBA00004141"/>
    </source>
</evidence>
<keyword evidence="4 5" id="KW-0472">Membrane</keyword>
<feature type="transmembrane region" description="Helical" evidence="5">
    <location>
        <begin position="339"/>
        <end position="361"/>
    </location>
</feature>
<feature type="transmembrane region" description="Helical" evidence="5">
    <location>
        <begin position="130"/>
        <end position="152"/>
    </location>
</feature>
<dbReference type="InterPro" id="IPR007016">
    <property type="entry name" value="O-antigen_ligase-rel_domated"/>
</dbReference>
<feature type="transmembrane region" description="Helical" evidence="5">
    <location>
        <begin position="172"/>
        <end position="192"/>
    </location>
</feature>
<feature type="transmembrane region" description="Helical" evidence="5">
    <location>
        <begin position="392"/>
        <end position="408"/>
    </location>
</feature>
<feature type="transmembrane region" description="Helical" evidence="5">
    <location>
        <begin position="367"/>
        <end position="385"/>
    </location>
</feature>
<comment type="subcellular location">
    <subcellularLocation>
        <location evidence="1">Membrane</location>
        <topology evidence="1">Multi-pass membrane protein</topology>
    </subcellularLocation>
</comment>
<feature type="transmembrane region" description="Helical" evidence="5">
    <location>
        <begin position="242"/>
        <end position="259"/>
    </location>
</feature>
<keyword evidence="2 5" id="KW-0812">Transmembrane</keyword>
<feature type="domain" description="O-antigen ligase-related" evidence="6">
    <location>
        <begin position="202"/>
        <end position="346"/>
    </location>
</feature>
<comment type="caution">
    <text evidence="7">The sequence shown here is derived from an EMBL/GenBank/DDBJ whole genome shotgun (WGS) entry which is preliminary data.</text>
</comment>
<sequence length="416" mass="47104">MMLTRKAIDFGVIRLLVFFIPFMFYINLIVQLNVSLADLFMMIVLLWFLIDHDNRKILAVVINKYHLILVYMLLLIYFCILSMLNYITNTTIDFPYGVSAILKLSVNFVYITIFLVYLEKYKGEILNTILKWWKYVAVIISLICIGSVFLYSNGNDYGLTLDGRAQGTFKDPNLAALYLIVSFTIIALLNLFSNKKTSISLSMVIVLIAILVTASRGGILGISLGLMLVIFLSFIAGRVKELFLFLIMTVLCSTIILWIDSSSDVLSFAFERVSGISVQEEGTSYRLFLWQSAIKVWEANPIIGAGIGQFSTYSHEMFGYTISHIPHNTYLSFLSETGLLGFIAFMWFPLFLISVLAIGLVSTGEKLYFYALLGFVAIAIQALTINIENLRFIWIFITIIFFIIKNDQKPLVAKGP</sequence>
<accession>A0A4Y8II58</accession>
<dbReference type="GO" id="GO:0016874">
    <property type="term" value="F:ligase activity"/>
    <property type="evidence" value="ECO:0007669"/>
    <property type="project" value="UniProtKB-KW"/>
</dbReference>
<evidence type="ECO:0000256" key="4">
    <source>
        <dbReference type="ARBA" id="ARBA00023136"/>
    </source>
</evidence>
<name>A0A4Y8II58_9BACI</name>